<accession>A0A9D4KSF2</accession>
<dbReference type="Proteomes" id="UP000828390">
    <property type="component" value="Unassembled WGS sequence"/>
</dbReference>
<name>A0A9D4KSF2_DREPO</name>
<sequence>MHITKKYVTSKPYCYAPFSHVVQQNRNIICTYVPNKFHEDWTQNVTSRLFTRFHNSKIKKTILPPSSHVKKNWNHFQTHRDIITTNVLHKVREDWTLTLTKIHYRYIRKTALSQRCNVIQRKRTIFNSAEIP</sequence>
<proteinExistence type="predicted"/>
<reference evidence="1" key="1">
    <citation type="journal article" date="2019" name="bioRxiv">
        <title>The Genome of the Zebra Mussel, Dreissena polymorpha: A Resource for Invasive Species Research.</title>
        <authorList>
            <person name="McCartney M.A."/>
            <person name="Auch B."/>
            <person name="Kono T."/>
            <person name="Mallez S."/>
            <person name="Zhang Y."/>
            <person name="Obille A."/>
            <person name="Becker A."/>
            <person name="Abrahante J.E."/>
            <person name="Garbe J."/>
            <person name="Badalamenti J.P."/>
            <person name="Herman A."/>
            <person name="Mangelson H."/>
            <person name="Liachko I."/>
            <person name="Sullivan S."/>
            <person name="Sone E.D."/>
            <person name="Koren S."/>
            <person name="Silverstein K.A.T."/>
            <person name="Beckman K.B."/>
            <person name="Gohl D.M."/>
        </authorList>
    </citation>
    <scope>NUCLEOTIDE SEQUENCE</scope>
    <source>
        <strain evidence="1">Duluth1</strain>
        <tissue evidence="1">Whole animal</tissue>
    </source>
</reference>
<keyword evidence="2" id="KW-1185">Reference proteome</keyword>
<evidence type="ECO:0000313" key="2">
    <source>
        <dbReference type="Proteomes" id="UP000828390"/>
    </source>
</evidence>
<evidence type="ECO:0000313" key="1">
    <source>
        <dbReference type="EMBL" id="KAH3844482.1"/>
    </source>
</evidence>
<dbReference type="AlphaFoldDB" id="A0A9D4KSF2"/>
<gene>
    <name evidence="1" type="ORF">DPMN_086740</name>
</gene>
<reference evidence="1" key="2">
    <citation type="submission" date="2020-11" db="EMBL/GenBank/DDBJ databases">
        <authorList>
            <person name="McCartney M.A."/>
            <person name="Auch B."/>
            <person name="Kono T."/>
            <person name="Mallez S."/>
            <person name="Becker A."/>
            <person name="Gohl D.M."/>
            <person name="Silverstein K.A.T."/>
            <person name="Koren S."/>
            <person name="Bechman K.B."/>
            <person name="Herman A."/>
            <person name="Abrahante J.E."/>
            <person name="Garbe J."/>
        </authorList>
    </citation>
    <scope>NUCLEOTIDE SEQUENCE</scope>
    <source>
        <strain evidence="1">Duluth1</strain>
        <tissue evidence="1">Whole animal</tissue>
    </source>
</reference>
<dbReference type="EMBL" id="JAIWYP010000003">
    <property type="protein sequence ID" value="KAH3844482.1"/>
    <property type="molecule type" value="Genomic_DNA"/>
</dbReference>
<organism evidence="1 2">
    <name type="scientific">Dreissena polymorpha</name>
    <name type="common">Zebra mussel</name>
    <name type="synonym">Mytilus polymorpha</name>
    <dbReference type="NCBI Taxonomy" id="45954"/>
    <lineage>
        <taxon>Eukaryota</taxon>
        <taxon>Metazoa</taxon>
        <taxon>Spiralia</taxon>
        <taxon>Lophotrochozoa</taxon>
        <taxon>Mollusca</taxon>
        <taxon>Bivalvia</taxon>
        <taxon>Autobranchia</taxon>
        <taxon>Heteroconchia</taxon>
        <taxon>Euheterodonta</taxon>
        <taxon>Imparidentia</taxon>
        <taxon>Neoheterodontei</taxon>
        <taxon>Myida</taxon>
        <taxon>Dreissenoidea</taxon>
        <taxon>Dreissenidae</taxon>
        <taxon>Dreissena</taxon>
    </lineage>
</organism>
<protein>
    <submittedName>
        <fullName evidence="1">Uncharacterized protein</fullName>
    </submittedName>
</protein>
<comment type="caution">
    <text evidence="1">The sequence shown here is derived from an EMBL/GenBank/DDBJ whole genome shotgun (WGS) entry which is preliminary data.</text>
</comment>